<evidence type="ECO:0000256" key="1">
    <source>
        <dbReference type="SAM" id="MobiDB-lite"/>
    </source>
</evidence>
<sequence>MDDPLEVPRQTPFDPLRKLSTTEWQARDEGAVAASDARRDEPEWDEPEWDAPELRPIYEAWLANILALGAEYDPRFDTIPGFNSAAELRLTPAAGLRLELPAGSMADSATGSPAGPAFPLASRPEPGPAPLDLVSFLPTSIGVAATATAVAVIGTAIGAAEVAAREANRAMAAHLEALTTVIEMARQNPSIYLTESGLLQPDAVDLAVRCAALDTALHLHLTPELVRTRAHEGHVLTASLPQVWALFQAGLIGYPQASAAVHFLTGLTDPARVATYDTELALKGPRLTPGVFRQKARTLADRLRAEPAEQRHARDVTERRVSVEPAPNGMAWLSAFISGVDAIRITARLNATAKRIARDETAARTQAVATARAAARRSVRRAGLTGPETHEFVARAGQDAAARHPRRSRDQIRADLFVAWLAGDGTPTAAKVRPLLLVPILGLLQKSDQPAVLHGYGPIDSVTAAQLFDDAPAFRRVGIDPINGTILNFDRTRYRPTKAQRDMLAAIYGTCAAEGCTRLAVTAEIDHVHEWERDHGPTNLANLLPFCSPDHRIKTHSKIRYAKAADGTVTVSTPTGYIGHSQPEPPLPDKPPF</sequence>
<gene>
    <name evidence="3" type="ORF">HNR05_000646</name>
</gene>
<protein>
    <recommendedName>
        <fullName evidence="2">DUF222 domain-containing protein</fullName>
    </recommendedName>
</protein>
<proteinExistence type="predicted"/>
<dbReference type="InterPro" id="IPR003615">
    <property type="entry name" value="HNH_nuc"/>
</dbReference>
<dbReference type="EMBL" id="JACCFM010000001">
    <property type="protein sequence ID" value="NYJ18855.1"/>
    <property type="molecule type" value="Genomic_DNA"/>
</dbReference>
<dbReference type="Proteomes" id="UP000537260">
    <property type="component" value="Unassembled WGS sequence"/>
</dbReference>
<feature type="domain" description="DUF222" evidence="2">
    <location>
        <begin position="203"/>
        <end position="505"/>
    </location>
</feature>
<dbReference type="RefSeq" id="WP_179577707.1">
    <property type="nucleotide sequence ID" value="NZ_JACCFM010000001.1"/>
</dbReference>
<dbReference type="AlphaFoldDB" id="A0A7Z0EC37"/>
<evidence type="ECO:0000259" key="2">
    <source>
        <dbReference type="Pfam" id="PF02720"/>
    </source>
</evidence>
<evidence type="ECO:0000313" key="3">
    <source>
        <dbReference type="EMBL" id="NYJ18855.1"/>
    </source>
</evidence>
<feature type="region of interest" description="Disordered" evidence="1">
    <location>
        <begin position="1"/>
        <end position="50"/>
    </location>
</feature>
<evidence type="ECO:0000313" key="4">
    <source>
        <dbReference type="Proteomes" id="UP000537260"/>
    </source>
</evidence>
<feature type="compositionally biased region" description="Basic and acidic residues" evidence="1">
    <location>
        <begin position="25"/>
        <end position="41"/>
    </location>
</feature>
<dbReference type="CDD" id="cd00085">
    <property type="entry name" value="HNHc"/>
    <property type="match status" value="1"/>
</dbReference>
<organism evidence="3 4">
    <name type="scientific">Glaciibacter psychrotolerans</name>
    <dbReference type="NCBI Taxonomy" id="670054"/>
    <lineage>
        <taxon>Bacteria</taxon>
        <taxon>Bacillati</taxon>
        <taxon>Actinomycetota</taxon>
        <taxon>Actinomycetes</taxon>
        <taxon>Micrococcales</taxon>
        <taxon>Microbacteriaceae</taxon>
        <taxon>Glaciibacter</taxon>
    </lineage>
</organism>
<accession>A0A7Z0EC37</accession>
<dbReference type="Pfam" id="PF02720">
    <property type="entry name" value="DUF222"/>
    <property type="match status" value="1"/>
</dbReference>
<name>A0A7Z0EC37_9MICO</name>
<reference evidence="3 4" key="1">
    <citation type="submission" date="2020-07" db="EMBL/GenBank/DDBJ databases">
        <title>Sequencing the genomes of 1000 actinobacteria strains.</title>
        <authorList>
            <person name="Klenk H.-P."/>
        </authorList>
    </citation>
    <scope>NUCLEOTIDE SEQUENCE [LARGE SCALE GENOMIC DNA]</scope>
    <source>
        <strain evidence="3 4">LI1</strain>
    </source>
</reference>
<keyword evidence="4" id="KW-1185">Reference proteome</keyword>
<dbReference type="InterPro" id="IPR003870">
    <property type="entry name" value="DUF222"/>
</dbReference>
<comment type="caution">
    <text evidence="3">The sequence shown here is derived from an EMBL/GenBank/DDBJ whole genome shotgun (WGS) entry which is preliminary data.</text>
</comment>